<dbReference type="InterPro" id="IPR039426">
    <property type="entry name" value="TonB-dep_rcpt-like"/>
</dbReference>
<evidence type="ECO:0000256" key="8">
    <source>
        <dbReference type="ARBA" id="ARBA00023170"/>
    </source>
</evidence>
<dbReference type="InterPro" id="IPR000531">
    <property type="entry name" value="Beta-barrel_TonB"/>
</dbReference>
<dbReference type="Gene3D" id="2.60.40.1120">
    <property type="entry name" value="Carboxypeptidase-like, regulatory domain"/>
    <property type="match status" value="1"/>
</dbReference>
<dbReference type="PANTHER" id="PTHR30069:SF29">
    <property type="entry name" value="HEMOGLOBIN AND HEMOGLOBIN-HAPTOGLOBIN-BINDING PROTEIN 1-RELATED"/>
    <property type="match status" value="1"/>
</dbReference>
<evidence type="ECO:0000256" key="9">
    <source>
        <dbReference type="ARBA" id="ARBA00023237"/>
    </source>
</evidence>
<keyword evidence="4 10" id="KW-0812">Transmembrane</keyword>
<dbReference type="InterPro" id="IPR013784">
    <property type="entry name" value="Carb-bd-like_fold"/>
</dbReference>
<evidence type="ECO:0000256" key="12">
    <source>
        <dbReference type="SAM" id="SignalP"/>
    </source>
</evidence>
<keyword evidence="3 10" id="KW-1134">Transmembrane beta strand</keyword>
<evidence type="ECO:0000256" key="11">
    <source>
        <dbReference type="RuleBase" id="RU003357"/>
    </source>
</evidence>
<sequence length="729" mass="79790">MRHIVPFLVAALCIPSTARAQGTGTVAGRVLDADSRAPVATAAVRVKGTVLIAFADHEGRFVLGGVPAGTRHLSLERIGYAPGEAVVEVESGGTVRVEIELEPRAVAMGEIVAAVVKRSSLSTESPVSVAVVEEEEVLRRVSETVADAVAYVPSAQFVGEQLNIRGSSGYARGTGSRVLLLIDGVPANAGDSGAINWDVLPVIEVERIEVVKGAGSALYGSAALGGVVNVVTARPPEQPLTKLRLRGGFYDDPPFPEWIWANQTLGYASGELTHGRRFGDFGAWVQAGQWFDDGYRQAGNLERTTLSTQMELASSRDTLTVFGSWASERYGSALLWCIRGECRDDSNLAYQPLRIPTSARDDRTRSDKARAHLIHERRWSESFNSRLRFSYQRNDWETDFGDELLGSVADVFGSELQLGWQAASWLYLIGGGEGSYTTVEANLFGGHDMTGAAGYLQAELGVLPWLTLTTGARYDRVWVDGTDYADELSPRAGLVLRPHRYTRIRASAGRGFRAPTVAELFTATEVGGFLVIPNDSLLPERSITTEVGIRQLLTSWLSVDVAGFHYDLDNYIEPDTVATPEGEVTIRFGNVPSASIRGIEAIALTSFFRDRLIARVAYTYLDTEEDATGQALAYRPTHMVTAAGTFTLGRLELSADYRYASAYDRVKVFTNPRTDPIVPQDVLDLRAAYRFGEQVIRFTVDNSLNYAYTTIERNLEPIRRYTLSLELQF</sequence>
<dbReference type="InterPro" id="IPR036942">
    <property type="entry name" value="Beta-barrel_TonB_sf"/>
</dbReference>
<name>A0AAE4Z8V7_9BACT</name>
<dbReference type="Pfam" id="PF13620">
    <property type="entry name" value="CarboxypepD_reg"/>
    <property type="match status" value="1"/>
</dbReference>
<keyword evidence="6 11" id="KW-0798">TonB box</keyword>
<dbReference type="Pfam" id="PF00593">
    <property type="entry name" value="TonB_dep_Rec_b-barrel"/>
    <property type="match status" value="1"/>
</dbReference>
<dbReference type="SUPFAM" id="SSF49452">
    <property type="entry name" value="Starch-binding domain-like"/>
    <property type="match status" value="1"/>
</dbReference>
<gene>
    <name evidence="15" type="ORF">GWO12_04285</name>
</gene>
<dbReference type="AlphaFoldDB" id="A0AAE4Z8V7"/>
<dbReference type="Gene3D" id="2.170.130.10">
    <property type="entry name" value="TonB-dependent receptor, plug domain"/>
    <property type="match status" value="1"/>
</dbReference>
<protein>
    <submittedName>
        <fullName evidence="15">TonB-dependent receptor</fullName>
    </submittedName>
</protein>
<dbReference type="GO" id="GO:0030246">
    <property type="term" value="F:carbohydrate binding"/>
    <property type="evidence" value="ECO:0007669"/>
    <property type="project" value="InterPro"/>
</dbReference>
<dbReference type="GO" id="GO:0015344">
    <property type="term" value="F:siderophore uptake transmembrane transporter activity"/>
    <property type="evidence" value="ECO:0007669"/>
    <property type="project" value="TreeGrafter"/>
</dbReference>
<evidence type="ECO:0000256" key="10">
    <source>
        <dbReference type="PROSITE-ProRule" id="PRU01360"/>
    </source>
</evidence>
<dbReference type="InterPro" id="IPR012910">
    <property type="entry name" value="Plug_dom"/>
</dbReference>
<dbReference type="PANTHER" id="PTHR30069">
    <property type="entry name" value="TONB-DEPENDENT OUTER MEMBRANE RECEPTOR"/>
    <property type="match status" value="1"/>
</dbReference>
<dbReference type="CDD" id="cd01347">
    <property type="entry name" value="ligand_gated_channel"/>
    <property type="match status" value="1"/>
</dbReference>
<evidence type="ECO:0000256" key="3">
    <source>
        <dbReference type="ARBA" id="ARBA00022452"/>
    </source>
</evidence>
<dbReference type="Pfam" id="PF07715">
    <property type="entry name" value="Plug"/>
    <property type="match status" value="1"/>
</dbReference>
<keyword evidence="8 15" id="KW-0675">Receptor</keyword>
<evidence type="ECO:0000256" key="7">
    <source>
        <dbReference type="ARBA" id="ARBA00023136"/>
    </source>
</evidence>
<dbReference type="Gene3D" id="2.40.170.20">
    <property type="entry name" value="TonB-dependent receptor, beta-barrel domain"/>
    <property type="match status" value="1"/>
</dbReference>
<dbReference type="EMBL" id="JAACAK010000035">
    <property type="protein sequence ID" value="NIR74316.1"/>
    <property type="molecule type" value="Genomic_DNA"/>
</dbReference>
<dbReference type="GO" id="GO:0009279">
    <property type="term" value="C:cell outer membrane"/>
    <property type="evidence" value="ECO:0007669"/>
    <property type="project" value="UniProtKB-SubCell"/>
</dbReference>
<comment type="caution">
    <text evidence="15">The sequence shown here is derived from an EMBL/GenBank/DDBJ whole genome shotgun (WGS) entry which is preliminary data.</text>
</comment>
<reference evidence="15 16" key="1">
    <citation type="submission" date="2020-01" db="EMBL/GenBank/DDBJ databases">
        <title>Genomes assembled from Gulf of Kutch pelagic sediment metagenomes.</title>
        <authorList>
            <person name="Chandrashekar M."/>
            <person name="Mahajan M.S."/>
            <person name="Dave K.J."/>
            <person name="Vatsa P."/>
            <person name="Nathani N.M."/>
        </authorList>
    </citation>
    <scope>NUCLEOTIDE SEQUENCE [LARGE SCALE GENOMIC DNA]</scope>
    <source>
        <strain evidence="15">KS3-K002</strain>
    </source>
</reference>
<keyword evidence="9 10" id="KW-0998">Cell outer membrane</keyword>
<dbReference type="GO" id="GO:0044718">
    <property type="term" value="P:siderophore transmembrane transport"/>
    <property type="evidence" value="ECO:0007669"/>
    <property type="project" value="TreeGrafter"/>
</dbReference>
<keyword evidence="2 10" id="KW-0813">Transport</keyword>
<evidence type="ECO:0000313" key="16">
    <source>
        <dbReference type="Proteomes" id="UP000702544"/>
    </source>
</evidence>
<evidence type="ECO:0000256" key="5">
    <source>
        <dbReference type="ARBA" id="ARBA00022729"/>
    </source>
</evidence>
<feature type="domain" description="TonB-dependent receptor-like beta-barrel" evidence="13">
    <location>
        <begin position="275"/>
        <end position="702"/>
    </location>
</feature>
<dbReference type="Proteomes" id="UP000702544">
    <property type="component" value="Unassembled WGS sequence"/>
</dbReference>
<dbReference type="InterPro" id="IPR037066">
    <property type="entry name" value="Plug_dom_sf"/>
</dbReference>
<feature type="chain" id="PRO_5041987037" evidence="12">
    <location>
        <begin position="21"/>
        <end position="729"/>
    </location>
</feature>
<comment type="subcellular location">
    <subcellularLocation>
        <location evidence="1 10">Cell outer membrane</location>
        <topology evidence="1 10">Multi-pass membrane protein</topology>
    </subcellularLocation>
</comment>
<evidence type="ECO:0000259" key="14">
    <source>
        <dbReference type="Pfam" id="PF07715"/>
    </source>
</evidence>
<evidence type="ECO:0000313" key="15">
    <source>
        <dbReference type="EMBL" id="NIR74316.1"/>
    </source>
</evidence>
<feature type="domain" description="TonB-dependent receptor plug" evidence="14">
    <location>
        <begin position="124"/>
        <end position="227"/>
    </location>
</feature>
<accession>A0AAE4Z8V7</accession>
<evidence type="ECO:0000256" key="4">
    <source>
        <dbReference type="ARBA" id="ARBA00022692"/>
    </source>
</evidence>
<evidence type="ECO:0000256" key="2">
    <source>
        <dbReference type="ARBA" id="ARBA00022448"/>
    </source>
</evidence>
<evidence type="ECO:0000256" key="1">
    <source>
        <dbReference type="ARBA" id="ARBA00004571"/>
    </source>
</evidence>
<comment type="similarity">
    <text evidence="10 11">Belongs to the TonB-dependent receptor family.</text>
</comment>
<organism evidence="15 16">
    <name type="scientific">Candidatus Kutchimonas denitrificans</name>
    <dbReference type="NCBI Taxonomy" id="3056748"/>
    <lineage>
        <taxon>Bacteria</taxon>
        <taxon>Pseudomonadati</taxon>
        <taxon>Gemmatimonadota</taxon>
        <taxon>Gemmatimonadia</taxon>
        <taxon>Candidatus Palauibacterales</taxon>
        <taxon>Candidatus Palauibacteraceae</taxon>
        <taxon>Candidatus Kutchimonas</taxon>
    </lineage>
</organism>
<dbReference type="SUPFAM" id="SSF56935">
    <property type="entry name" value="Porins"/>
    <property type="match status" value="1"/>
</dbReference>
<keyword evidence="5 12" id="KW-0732">Signal</keyword>
<feature type="signal peptide" evidence="12">
    <location>
        <begin position="1"/>
        <end position="20"/>
    </location>
</feature>
<evidence type="ECO:0000259" key="13">
    <source>
        <dbReference type="Pfam" id="PF00593"/>
    </source>
</evidence>
<evidence type="ECO:0000256" key="6">
    <source>
        <dbReference type="ARBA" id="ARBA00023077"/>
    </source>
</evidence>
<dbReference type="PROSITE" id="PS52016">
    <property type="entry name" value="TONB_DEPENDENT_REC_3"/>
    <property type="match status" value="1"/>
</dbReference>
<keyword evidence="7 10" id="KW-0472">Membrane</keyword>
<proteinExistence type="inferred from homology"/>